<feature type="domain" description="Metallo-beta-lactamase" evidence="8">
    <location>
        <begin position="23"/>
        <end position="185"/>
    </location>
</feature>
<evidence type="ECO:0000313" key="9">
    <source>
        <dbReference type="EMBL" id="CAH1200612.1"/>
    </source>
</evidence>
<dbReference type="SUPFAM" id="SSF56281">
    <property type="entry name" value="Metallo-hydrolase/oxidoreductase"/>
    <property type="match status" value="1"/>
</dbReference>
<organism evidence="9 10">
    <name type="scientific">Paenibacillus plantiphilus</name>
    <dbReference type="NCBI Taxonomy" id="2905650"/>
    <lineage>
        <taxon>Bacteria</taxon>
        <taxon>Bacillati</taxon>
        <taxon>Bacillota</taxon>
        <taxon>Bacilli</taxon>
        <taxon>Bacillales</taxon>
        <taxon>Paenibacillaceae</taxon>
        <taxon>Paenibacillus</taxon>
    </lineage>
</organism>
<dbReference type="PANTHER" id="PTHR46233">
    <property type="entry name" value="HYDROXYACYLGLUTATHIONE HYDROLASE GLOC"/>
    <property type="match status" value="1"/>
</dbReference>
<dbReference type="Pfam" id="PF00753">
    <property type="entry name" value="Lactamase_B"/>
    <property type="match status" value="1"/>
</dbReference>
<comment type="catalytic activity">
    <reaction evidence="7">
        <text>3',5'-cyclic UMP + H2O = UMP + H(+)</text>
        <dbReference type="Rhea" id="RHEA:70575"/>
        <dbReference type="ChEBI" id="CHEBI:15377"/>
        <dbReference type="ChEBI" id="CHEBI:15378"/>
        <dbReference type="ChEBI" id="CHEBI:57865"/>
        <dbReference type="ChEBI" id="CHEBI:184387"/>
    </reaction>
    <physiologicalReaction direction="left-to-right" evidence="7">
        <dbReference type="Rhea" id="RHEA:70576"/>
    </physiologicalReaction>
</comment>
<dbReference type="PANTHER" id="PTHR46233:SF3">
    <property type="entry name" value="HYDROXYACYLGLUTATHIONE HYDROLASE GLOC"/>
    <property type="match status" value="1"/>
</dbReference>
<evidence type="ECO:0000256" key="7">
    <source>
        <dbReference type="ARBA" id="ARBA00048505"/>
    </source>
</evidence>
<dbReference type="InterPro" id="IPR036866">
    <property type="entry name" value="RibonucZ/Hydroxyglut_hydro"/>
</dbReference>
<keyword evidence="10" id="KW-1185">Reference proteome</keyword>
<keyword evidence="4" id="KW-0862">Zinc</keyword>
<evidence type="ECO:0000256" key="3">
    <source>
        <dbReference type="ARBA" id="ARBA00022801"/>
    </source>
</evidence>
<evidence type="ECO:0000256" key="5">
    <source>
        <dbReference type="ARBA" id="ARBA00034221"/>
    </source>
</evidence>
<dbReference type="CDD" id="cd16275">
    <property type="entry name" value="BaeB-like_MBL-fold"/>
    <property type="match status" value="1"/>
</dbReference>
<dbReference type="EC" id="3.-.-.-" evidence="9"/>
<sequence length="229" mass="26189">MQAAVNNAQFQVYSLRTSSLRFINYCYLIVEKASNYAILVDPAWEWETITGKLEELQVQLKAILLTHSHQDHVHLVQPLLDVYDPQVYMSRCEMDDYRYDCRNLNALQDSDILSVGGLKIAALLTPGHTSGSMCYHMQGVLFTGDTLFTEGCGNCNTKGGSAEQMFESIQRLRLLPTHTRIFPGHSFGHPPGQTLGYLLKENIYMLIHNKEQFVHFRNRKNQSTNARFR</sequence>
<gene>
    <name evidence="9" type="primary">baeB</name>
    <name evidence="9" type="ORF">PAECIP111893_01500</name>
</gene>
<comment type="catalytic activity">
    <reaction evidence="5">
        <text>3',5'-cyclic CMP + H2O = CMP + H(+)</text>
        <dbReference type="Rhea" id="RHEA:72675"/>
        <dbReference type="ChEBI" id="CHEBI:15377"/>
        <dbReference type="ChEBI" id="CHEBI:15378"/>
        <dbReference type="ChEBI" id="CHEBI:58003"/>
        <dbReference type="ChEBI" id="CHEBI:60377"/>
    </reaction>
    <physiologicalReaction direction="left-to-right" evidence="5">
        <dbReference type="Rhea" id="RHEA:72676"/>
    </physiologicalReaction>
</comment>
<evidence type="ECO:0000313" key="10">
    <source>
        <dbReference type="Proteomes" id="UP000838686"/>
    </source>
</evidence>
<name>A0ABM9C200_9BACL</name>
<evidence type="ECO:0000256" key="2">
    <source>
        <dbReference type="ARBA" id="ARBA00022723"/>
    </source>
</evidence>
<dbReference type="EMBL" id="CAKMMF010000006">
    <property type="protein sequence ID" value="CAH1200612.1"/>
    <property type="molecule type" value="Genomic_DNA"/>
</dbReference>
<evidence type="ECO:0000256" key="1">
    <source>
        <dbReference type="ARBA" id="ARBA00001947"/>
    </source>
</evidence>
<evidence type="ECO:0000256" key="6">
    <source>
        <dbReference type="ARBA" id="ARBA00034301"/>
    </source>
</evidence>
<dbReference type="Gene3D" id="3.60.15.10">
    <property type="entry name" value="Ribonuclease Z/Hydroxyacylglutathione hydrolase-like"/>
    <property type="match status" value="1"/>
</dbReference>
<dbReference type="InterPro" id="IPR051453">
    <property type="entry name" value="MBL_Glyoxalase_II"/>
</dbReference>
<comment type="caution">
    <text evidence="9">The sequence shown here is derived from an EMBL/GenBank/DDBJ whole genome shotgun (WGS) entry which is preliminary data.</text>
</comment>
<comment type="function">
    <text evidence="6">Counteracts the endogenous Pycsar antiviral defense system. Phosphodiesterase that enables metal-dependent hydrolysis of host cyclic nucleotide Pycsar defense signals such as cCMP and cUMP.</text>
</comment>
<dbReference type="Proteomes" id="UP000838686">
    <property type="component" value="Unassembled WGS sequence"/>
</dbReference>
<keyword evidence="3 9" id="KW-0378">Hydrolase</keyword>
<evidence type="ECO:0000259" key="8">
    <source>
        <dbReference type="SMART" id="SM00849"/>
    </source>
</evidence>
<dbReference type="GO" id="GO:0016787">
    <property type="term" value="F:hydrolase activity"/>
    <property type="evidence" value="ECO:0007669"/>
    <property type="project" value="UniProtKB-KW"/>
</dbReference>
<reference evidence="9" key="1">
    <citation type="submission" date="2022-01" db="EMBL/GenBank/DDBJ databases">
        <authorList>
            <person name="Criscuolo A."/>
        </authorList>
    </citation>
    <scope>NUCLEOTIDE SEQUENCE</scope>
    <source>
        <strain evidence="9">CIP111893</strain>
    </source>
</reference>
<evidence type="ECO:0000256" key="4">
    <source>
        <dbReference type="ARBA" id="ARBA00022833"/>
    </source>
</evidence>
<accession>A0ABM9C200</accession>
<comment type="cofactor">
    <cofactor evidence="1">
        <name>Zn(2+)</name>
        <dbReference type="ChEBI" id="CHEBI:29105"/>
    </cofactor>
</comment>
<dbReference type="SMART" id="SM00849">
    <property type="entry name" value="Lactamase_B"/>
    <property type="match status" value="1"/>
</dbReference>
<keyword evidence="2" id="KW-0479">Metal-binding</keyword>
<dbReference type="InterPro" id="IPR001279">
    <property type="entry name" value="Metallo-B-lactamas"/>
</dbReference>
<dbReference type="RefSeq" id="WP_236339843.1">
    <property type="nucleotide sequence ID" value="NZ_CAKMMF010000006.1"/>
</dbReference>
<proteinExistence type="predicted"/>
<protein>
    <submittedName>
        <fullName evidence="9">Polyketide biosynthesis zinc-dependent hydrolase BaeB</fullName>
        <ecNumber evidence="9">3.-.-.-</ecNumber>
    </submittedName>
</protein>